<feature type="compositionally biased region" description="Basic residues" evidence="3">
    <location>
        <begin position="335"/>
        <end position="352"/>
    </location>
</feature>
<dbReference type="STRING" id="1507870.A0A1V8SMC9"/>
<dbReference type="PANTHER" id="PTHR13395:SF6">
    <property type="entry name" value="SISTER CHROMATID COHESION PROTEIN DCC1"/>
    <property type="match status" value="1"/>
</dbReference>
<dbReference type="OrthoDB" id="5199543at2759"/>
<dbReference type="GO" id="GO:0006260">
    <property type="term" value="P:DNA replication"/>
    <property type="evidence" value="ECO:0007669"/>
    <property type="project" value="UniProtKB-KW"/>
</dbReference>
<protein>
    <recommendedName>
        <fullName evidence="6">Sister chromatid cohesion protein Dcc1</fullName>
    </recommendedName>
</protein>
<keyword evidence="5" id="KW-1185">Reference proteome</keyword>
<evidence type="ECO:0000313" key="4">
    <source>
        <dbReference type="EMBL" id="OQO00111.1"/>
    </source>
</evidence>
<dbReference type="GO" id="GO:0000785">
    <property type="term" value="C:chromatin"/>
    <property type="evidence" value="ECO:0007669"/>
    <property type="project" value="TreeGrafter"/>
</dbReference>
<dbReference type="AlphaFoldDB" id="A0A1V8SMC9"/>
<evidence type="ECO:0000256" key="1">
    <source>
        <dbReference type="ARBA" id="ARBA00007017"/>
    </source>
</evidence>
<evidence type="ECO:0000256" key="3">
    <source>
        <dbReference type="SAM" id="MobiDB-lite"/>
    </source>
</evidence>
<dbReference type="Pfam" id="PF09724">
    <property type="entry name" value="Dcc1"/>
    <property type="match status" value="1"/>
</dbReference>
<organism evidence="4 5">
    <name type="scientific">Cryoendolithus antarcticus</name>
    <dbReference type="NCBI Taxonomy" id="1507870"/>
    <lineage>
        <taxon>Eukaryota</taxon>
        <taxon>Fungi</taxon>
        <taxon>Dikarya</taxon>
        <taxon>Ascomycota</taxon>
        <taxon>Pezizomycotina</taxon>
        <taxon>Dothideomycetes</taxon>
        <taxon>Dothideomycetidae</taxon>
        <taxon>Cladosporiales</taxon>
        <taxon>Cladosporiaceae</taxon>
        <taxon>Cryoendolithus</taxon>
    </lineage>
</organism>
<reference evidence="5" key="1">
    <citation type="submission" date="2017-03" db="EMBL/GenBank/DDBJ databases">
        <title>Genomes of endolithic fungi from Antarctica.</title>
        <authorList>
            <person name="Coleine C."/>
            <person name="Masonjones S."/>
            <person name="Stajich J.E."/>
        </authorList>
    </citation>
    <scope>NUCLEOTIDE SEQUENCE [LARGE SCALE GENOMIC DNA]</scope>
    <source>
        <strain evidence="5">CCFEE 5527</strain>
    </source>
</reference>
<dbReference type="GO" id="GO:0000775">
    <property type="term" value="C:chromosome, centromeric region"/>
    <property type="evidence" value="ECO:0007669"/>
    <property type="project" value="TreeGrafter"/>
</dbReference>
<gene>
    <name evidence="4" type="ORF">B0A48_13897</name>
</gene>
<dbReference type="FunCoup" id="A0A1V8SMC9">
    <property type="interactions" value="774"/>
</dbReference>
<sequence length="352" mass="38286">MSTQSSTGIPVSLLAEAQHQHFRLLELPPELLEVLTSANPPTLYFKSAEVVAGGSAGNAVLCTHDKTYNIRQKNSSNTVYVLQPHESNDEPGKQRIQIISQPQSTLETTPAPKPCAAAYIRQLLPVLASTGQSVGARDSLTKAQLFANIPASDAECEVALRELAVLFDEHGKCMLPSAQLRLDTWHSILAAARARPIDLTASLASNSIDLLRTDVSDVDDLQGTLVTAIVGSVLIQSEEGIDTEDVRIDPSALVRWAGITRLEAMSAKTSTTASVFKSAWRDDMPELWRSMVDTALLAGRYTLSDGGKTIHFRDYQLDLEDDVSASTAPDGRAAGSKRKQWHEKFRPTKRPT</sequence>
<accession>A0A1V8SMC9</accession>
<feature type="region of interest" description="Disordered" evidence="3">
    <location>
        <begin position="323"/>
        <end position="352"/>
    </location>
</feature>
<dbReference type="GO" id="GO:0031390">
    <property type="term" value="C:Ctf18 RFC-like complex"/>
    <property type="evidence" value="ECO:0007669"/>
    <property type="project" value="InterPro"/>
</dbReference>
<dbReference type="InterPro" id="IPR019128">
    <property type="entry name" value="Dcc1"/>
</dbReference>
<dbReference type="EMBL" id="NAJO01000036">
    <property type="protein sequence ID" value="OQO00111.1"/>
    <property type="molecule type" value="Genomic_DNA"/>
</dbReference>
<evidence type="ECO:0000256" key="2">
    <source>
        <dbReference type="ARBA" id="ARBA00022705"/>
    </source>
</evidence>
<keyword evidence="2" id="KW-0235">DNA replication</keyword>
<dbReference type="InParanoid" id="A0A1V8SMC9"/>
<name>A0A1V8SMC9_9PEZI</name>
<comment type="caution">
    <text evidence="4">The sequence shown here is derived from an EMBL/GenBank/DDBJ whole genome shotgun (WGS) entry which is preliminary data.</text>
</comment>
<proteinExistence type="inferred from homology"/>
<evidence type="ECO:0008006" key="6">
    <source>
        <dbReference type="Google" id="ProtNLM"/>
    </source>
</evidence>
<comment type="similarity">
    <text evidence="1">Belongs to the DCC1 family.</text>
</comment>
<dbReference type="GO" id="GO:0034088">
    <property type="term" value="P:maintenance of mitotic sister chromatid cohesion"/>
    <property type="evidence" value="ECO:0007669"/>
    <property type="project" value="TreeGrafter"/>
</dbReference>
<evidence type="ECO:0000313" key="5">
    <source>
        <dbReference type="Proteomes" id="UP000192596"/>
    </source>
</evidence>
<dbReference type="Proteomes" id="UP000192596">
    <property type="component" value="Unassembled WGS sequence"/>
</dbReference>
<dbReference type="PANTHER" id="PTHR13395">
    <property type="entry name" value="SISTER CHROMATID COHESION PROTEIN DCC1-RELATED"/>
    <property type="match status" value="1"/>
</dbReference>